<feature type="domain" description="Meiotically up-regulated protein Msb1/Mug8" evidence="2">
    <location>
        <begin position="187"/>
        <end position="285"/>
    </location>
</feature>
<feature type="compositionally biased region" description="Polar residues" evidence="1">
    <location>
        <begin position="84"/>
        <end position="98"/>
    </location>
</feature>
<dbReference type="InterPro" id="IPR037508">
    <property type="entry name" value="Msb1/Mug8"/>
</dbReference>
<feature type="compositionally biased region" description="Basic and acidic residues" evidence="1">
    <location>
        <begin position="1237"/>
        <end position="1247"/>
    </location>
</feature>
<dbReference type="SUPFAM" id="SSF48350">
    <property type="entry name" value="GTPase activation domain, GAP"/>
    <property type="match status" value="1"/>
</dbReference>
<dbReference type="Gene3D" id="1.10.555.10">
    <property type="entry name" value="Rho GTPase activation protein"/>
    <property type="match status" value="1"/>
</dbReference>
<feature type="region of interest" description="Disordered" evidence="1">
    <location>
        <begin position="643"/>
        <end position="668"/>
    </location>
</feature>
<feature type="region of interest" description="Disordered" evidence="1">
    <location>
        <begin position="1261"/>
        <end position="1528"/>
    </location>
</feature>
<keyword evidence="4" id="KW-1185">Reference proteome</keyword>
<feature type="compositionally biased region" description="Polar residues" evidence="1">
    <location>
        <begin position="1057"/>
        <end position="1105"/>
    </location>
</feature>
<dbReference type="GeneID" id="37030713"/>
<feature type="domain" description="Meiotically up-regulated protein Msb1/Mug8" evidence="2">
    <location>
        <begin position="301"/>
        <end position="447"/>
    </location>
</feature>
<feature type="compositionally biased region" description="Low complexity" evidence="1">
    <location>
        <begin position="794"/>
        <end position="820"/>
    </location>
</feature>
<feature type="compositionally biased region" description="Polar residues" evidence="1">
    <location>
        <begin position="1519"/>
        <end position="1528"/>
    </location>
</feature>
<dbReference type="Pfam" id="PF08101">
    <property type="entry name" value="Msb1-Mug8_dom"/>
    <property type="match status" value="2"/>
</dbReference>
<feature type="compositionally biased region" description="Low complexity" evidence="1">
    <location>
        <begin position="1434"/>
        <end position="1447"/>
    </location>
</feature>
<evidence type="ECO:0000259" key="2">
    <source>
        <dbReference type="Pfam" id="PF08101"/>
    </source>
</evidence>
<feature type="compositionally biased region" description="Low complexity" evidence="1">
    <location>
        <begin position="1159"/>
        <end position="1176"/>
    </location>
</feature>
<feature type="compositionally biased region" description="Low complexity" evidence="1">
    <location>
        <begin position="1466"/>
        <end position="1480"/>
    </location>
</feature>
<gene>
    <name evidence="3" type="ORF">BDZ90DRAFT_275661</name>
</gene>
<sequence>MTTIFSRRSAKSKGGLGSLGFGTSSSSKSNRYGTGISSSDFHGTSGSAEANGHDISNTATTPASAPPGLSLSLPHSSDRPKLPTKSSAATGPSTTQSPYADDFGRLTPTQTMPRNGARIAGVGGLTVPRGSEGGLSRQRTIDTNGSRRASPDPLLPLPAGTNATATASGKEVYPYGYTHEGWDIEITQATATQVVELCAKEIRARGLDSPLIFSSMALDLSASGVASLIKAFVASDPQDLEQSTLAQDVRYANPHNLAAFIKWTLARLGRFYAVPVPSQNPAKKGEVQEEVAVVQQRGWLDIEAYGAWRERERASDYPWTAFTQFCSLVDDDAGKLLRSLFSLLSSTTSYSLKNGMTPSKLARHFGVLLFGLPEDETFARTYESFIKASNATEHLFLAYIRDLAAFEVLPMRLMSHVDNYPLMLSHDTMKPAKHVRTLPVTQIERNVRFYSQDLIQSACEWELADPCEEWLACCLLAKRNGVEEPQLSDRFRKLVNLRGNGGLDRASSGKSNGQDKLKPSLPPSASDNISHHLPRHRSKSEDPASYTSVVDEQWGTFLNDGFAAPDPSKLAFDLHESERKARTQKRSTLAWSDFRDLGFDGPQDGAALSAVLSFDDGLREDMEKWPGERAELLDRIREQTKKAPPFKYDGRPRVIARPGDTETTDGRGETIFTHVDDVFAEVWADFLIGNGWSNRDEPTHRTANFVVLQYKSRSHAHSVEGQDAASSTSSSFSDDRSDAAWFVVQEIVPSDYRAELGAIGRSKGRSGSSVRKLNLFRRLRGGNKDKPTPSIPNSSSAKSSAGTTGSRIGASTAAGRSSTSNTRPVKDDGDIDTLFPPGTKKLHLGQDPASRAAPSLDLERHSTTKSSKRGVNLFNTQMPGSGSSSAEEPVEGGGGSGGGFMTSLRGKASGMSIRHRLGGSSANDDAPAPPPPPKGSSTALSAGQPQNGGLKTTSSFGSADFDTHSFQDPDDHLAPKKEGDKKVKGLSAARSIVRHKPRQQSRDDSWVDVMTKSRMGDQDAVPLREVNVPRTAPIRTSSLIPESEDGVEEDQGGRGDTTPTMTISRSPARTPTQEQAAPFGPTSTSGATLKAATTPSPARTSPQRSSARKPAPEVDQLSPPRRQDAGSASFSRGSPSVKPTGAVASAPAGPTESTPPPSDGSRPSLSSSAATNSPSSLIESRFPTPPDRLSLISSSAAPADYRNSFVSTTDSEAGAEMIDFRIPKRTDLRSVNTSVDDAAKGEQSRQERVSAAVLRARELRAKLQPTGQSGGQTGRSVSPQDPAAPGSGAAKPKIDPFAKNPTSGKVASIAARFKEPSAGTRDVEGAMRPGGGTVKARAAAMAAAANAGNEAPATASDPPAVKTGPAGNKVASPSSSELTQAALARAAKNRSMMDPEQPPSPRRPDSMYGGAGSSVAGDHESLAPDDAASNYSRASSSDDPPGSSGALAGSGGTESNWGKVVTRQHGQQQALQSALLQQEGSQEDEAVETLDEDEDQQIAAREPYRPGQPLDNLLEESESQLSGTNSRM</sequence>
<proteinExistence type="predicted"/>
<feature type="compositionally biased region" description="Low complexity" evidence="1">
    <location>
        <begin position="62"/>
        <end position="75"/>
    </location>
</feature>
<dbReference type="PANTHER" id="PTHR28093">
    <property type="entry name" value="MORPHOGENESIS-RELATED PROTEIN MSB1"/>
    <property type="match status" value="1"/>
</dbReference>
<feature type="compositionally biased region" description="Polar residues" evidence="1">
    <location>
        <begin position="30"/>
        <end position="61"/>
    </location>
</feature>
<feature type="compositionally biased region" description="Basic and acidic residues" evidence="1">
    <location>
        <begin position="1218"/>
        <end position="1228"/>
    </location>
</feature>
<reference evidence="3 4" key="1">
    <citation type="journal article" date="2018" name="Mol. Biol. Evol.">
        <title>Broad Genomic Sampling Reveals a Smut Pathogenic Ancestry of the Fungal Clade Ustilaginomycotina.</title>
        <authorList>
            <person name="Kijpornyongpan T."/>
            <person name="Mondo S.J."/>
            <person name="Barry K."/>
            <person name="Sandor L."/>
            <person name="Lee J."/>
            <person name="Lipzen A."/>
            <person name="Pangilinan J."/>
            <person name="LaButti K."/>
            <person name="Hainaut M."/>
            <person name="Henrissat B."/>
            <person name="Grigoriev I.V."/>
            <person name="Spatafora J.W."/>
            <person name="Aime M.C."/>
        </authorList>
    </citation>
    <scope>NUCLEOTIDE SEQUENCE [LARGE SCALE GENOMIC DNA]</scope>
    <source>
        <strain evidence="3 4">MCA 5214</strain>
    </source>
</reference>
<feature type="region of interest" description="Disordered" evidence="1">
    <location>
        <begin position="502"/>
        <end position="545"/>
    </location>
</feature>
<dbReference type="EMBL" id="KZ819674">
    <property type="protein sequence ID" value="PWN25770.1"/>
    <property type="molecule type" value="Genomic_DNA"/>
</dbReference>
<feature type="region of interest" description="Disordered" evidence="1">
    <location>
        <begin position="1"/>
        <end position="163"/>
    </location>
</feature>
<evidence type="ECO:0000256" key="1">
    <source>
        <dbReference type="SAM" id="MobiDB-lite"/>
    </source>
</evidence>
<dbReference type="STRING" id="1569628.A0A316UKL2"/>
<dbReference type="Proteomes" id="UP000245884">
    <property type="component" value="Unassembled WGS sequence"/>
</dbReference>
<dbReference type="RefSeq" id="XP_025360382.1">
    <property type="nucleotide sequence ID" value="XM_025508890.1"/>
</dbReference>
<dbReference type="InterPro" id="IPR008936">
    <property type="entry name" value="Rho_GTPase_activation_prot"/>
</dbReference>
<feature type="compositionally biased region" description="Acidic residues" evidence="1">
    <location>
        <begin position="1481"/>
        <end position="1496"/>
    </location>
</feature>
<name>A0A316UKL2_9BASI</name>
<evidence type="ECO:0000313" key="4">
    <source>
        <dbReference type="Proteomes" id="UP000245884"/>
    </source>
</evidence>
<feature type="region of interest" description="Disordered" evidence="1">
    <location>
        <begin position="761"/>
        <end position="1247"/>
    </location>
</feature>
<feature type="compositionally biased region" description="Polar residues" evidence="1">
    <location>
        <begin position="137"/>
        <end position="147"/>
    </location>
</feature>
<accession>A0A316UKL2</accession>
<evidence type="ECO:0000313" key="3">
    <source>
        <dbReference type="EMBL" id="PWN25770.1"/>
    </source>
</evidence>
<feature type="compositionally biased region" description="Low complexity" evidence="1">
    <location>
        <begin position="1336"/>
        <end position="1355"/>
    </location>
</feature>
<organism evidence="3 4">
    <name type="scientific">Jaminaea rosea</name>
    <dbReference type="NCBI Taxonomy" id="1569628"/>
    <lineage>
        <taxon>Eukaryota</taxon>
        <taxon>Fungi</taxon>
        <taxon>Dikarya</taxon>
        <taxon>Basidiomycota</taxon>
        <taxon>Ustilaginomycotina</taxon>
        <taxon>Exobasidiomycetes</taxon>
        <taxon>Microstromatales</taxon>
        <taxon>Microstromatales incertae sedis</taxon>
        <taxon>Jaminaea</taxon>
    </lineage>
</organism>
<feature type="compositionally biased region" description="Basic and acidic residues" evidence="1">
    <location>
        <begin position="961"/>
        <end position="983"/>
    </location>
</feature>
<feature type="compositionally biased region" description="Polar residues" evidence="1">
    <location>
        <begin position="935"/>
        <end position="957"/>
    </location>
</feature>
<feature type="compositionally biased region" description="Gly residues" evidence="1">
    <location>
        <begin position="891"/>
        <end position="900"/>
    </location>
</feature>
<dbReference type="InterPro" id="IPR012965">
    <property type="entry name" value="Msb1/Mug8_dom"/>
</dbReference>
<dbReference type="OrthoDB" id="3362494at2759"/>
<dbReference type="PANTHER" id="PTHR28093:SF1">
    <property type="entry name" value="MORPHOGENESIS-RELATED PROTEIN MSB1"/>
    <property type="match status" value="1"/>
</dbReference>
<protein>
    <recommendedName>
        <fullName evidence="2">Meiotically up-regulated protein Msb1/Mug8 domain-containing protein</fullName>
    </recommendedName>
</protein>